<evidence type="ECO:0000256" key="2">
    <source>
        <dbReference type="ARBA" id="ARBA00022801"/>
    </source>
</evidence>
<dbReference type="InterPro" id="IPR001940">
    <property type="entry name" value="Peptidase_S1C"/>
</dbReference>
<gene>
    <name evidence="4" type="ORF">DFR74_102877</name>
</gene>
<dbReference type="InterPro" id="IPR036034">
    <property type="entry name" value="PDZ_sf"/>
</dbReference>
<feature type="domain" description="PDZ" evidence="3">
    <location>
        <begin position="203"/>
        <end position="266"/>
    </location>
</feature>
<keyword evidence="2" id="KW-0378">Hydrolase</keyword>
<dbReference type="SUPFAM" id="SSF50156">
    <property type="entry name" value="PDZ domain-like"/>
    <property type="match status" value="1"/>
</dbReference>
<evidence type="ECO:0000313" key="5">
    <source>
        <dbReference type="Proteomes" id="UP000252586"/>
    </source>
</evidence>
<dbReference type="PANTHER" id="PTHR43343">
    <property type="entry name" value="PEPTIDASE S12"/>
    <property type="match status" value="1"/>
</dbReference>
<dbReference type="SMART" id="SM00228">
    <property type="entry name" value="PDZ"/>
    <property type="match status" value="1"/>
</dbReference>
<dbReference type="InterPro" id="IPR001478">
    <property type="entry name" value="PDZ"/>
</dbReference>
<dbReference type="GO" id="GO:0004252">
    <property type="term" value="F:serine-type endopeptidase activity"/>
    <property type="evidence" value="ECO:0007669"/>
    <property type="project" value="InterPro"/>
</dbReference>
<evidence type="ECO:0000256" key="1">
    <source>
        <dbReference type="ARBA" id="ARBA00022670"/>
    </source>
</evidence>
<protein>
    <submittedName>
        <fullName evidence="4">S1-C subfamily serine protease</fullName>
    </submittedName>
</protein>
<dbReference type="Pfam" id="PF13180">
    <property type="entry name" value="PDZ_2"/>
    <property type="match status" value="1"/>
</dbReference>
<dbReference type="SUPFAM" id="SSF50494">
    <property type="entry name" value="Trypsin-like serine proteases"/>
    <property type="match status" value="1"/>
</dbReference>
<dbReference type="STRING" id="1210090.GCA_001613185_04525"/>
<dbReference type="AlphaFoldDB" id="A0A366DYV9"/>
<dbReference type="EMBL" id="QNRE01000002">
    <property type="protein sequence ID" value="RBO94454.1"/>
    <property type="molecule type" value="Genomic_DNA"/>
</dbReference>
<dbReference type="PRINTS" id="PR00834">
    <property type="entry name" value="PROTEASES2C"/>
</dbReference>
<dbReference type="Pfam" id="PF13365">
    <property type="entry name" value="Trypsin_2"/>
    <property type="match status" value="1"/>
</dbReference>
<reference evidence="4 5" key="1">
    <citation type="submission" date="2018-06" db="EMBL/GenBank/DDBJ databases">
        <title>Genomic Encyclopedia of Type Strains, Phase IV (KMG-IV): sequencing the most valuable type-strain genomes for metagenomic binning, comparative biology and taxonomic classification.</title>
        <authorList>
            <person name="Goeker M."/>
        </authorList>
    </citation>
    <scope>NUCLEOTIDE SEQUENCE [LARGE SCALE GENOMIC DNA]</scope>
    <source>
        <strain evidence="4 5">DSM 44599</strain>
    </source>
</reference>
<dbReference type="InterPro" id="IPR051201">
    <property type="entry name" value="Chloro_Bact_Ser_Proteases"/>
</dbReference>
<dbReference type="Gene3D" id="2.40.10.120">
    <property type="match status" value="1"/>
</dbReference>
<accession>A0A366DYV9</accession>
<keyword evidence="1 4" id="KW-0645">Protease</keyword>
<comment type="caution">
    <text evidence="4">The sequence shown here is derived from an EMBL/GenBank/DDBJ whole genome shotgun (WGS) entry which is preliminary data.</text>
</comment>
<evidence type="ECO:0000313" key="4">
    <source>
        <dbReference type="EMBL" id="RBO94454.1"/>
    </source>
</evidence>
<name>A0A366DYV9_9NOCA</name>
<dbReference type="Proteomes" id="UP000252586">
    <property type="component" value="Unassembled WGS sequence"/>
</dbReference>
<evidence type="ECO:0000259" key="3">
    <source>
        <dbReference type="PROSITE" id="PS50106"/>
    </source>
</evidence>
<dbReference type="PROSITE" id="PS50106">
    <property type="entry name" value="PDZ"/>
    <property type="match status" value="1"/>
</dbReference>
<sequence length="306" mass="31278">MSARDEVVGVDEVERDAYSRAVIGVAAEVAPRVARVRLRRTEGSAVVWADGVLVTTAHVAGVETSGDVLFADGSESRFELIGIEPVSDLAVLRVRDGSPDAATFGDADGLDVGQVVVAVGSPLSPGAYVSAGVVGALGRALPVTSRRAGRLLESVIQTDTTPNPVDAGGALCDSAGRVIGILTTVTGIGTGLAIPVDPTTRHIIDTLRTEGRVRRAYLGLIGIPAPLPTGGGGVRVFDVVRGGPAERAGLRRGDVVLDIGGAKVEDAQSLQRLLFADAIGHPTPITLLRGGEPTEVTAVPIELGAD</sequence>
<dbReference type="PANTHER" id="PTHR43343:SF3">
    <property type="entry name" value="PROTEASE DO-LIKE 8, CHLOROPLASTIC"/>
    <property type="match status" value="1"/>
</dbReference>
<proteinExistence type="predicted"/>
<dbReference type="Gene3D" id="2.30.42.10">
    <property type="match status" value="1"/>
</dbReference>
<organism evidence="4 5">
    <name type="scientific">Nocardia puris</name>
    <dbReference type="NCBI Taxonomy" id="208602"/>
    <lineage>
        <taxon>Bacteria</taxon>
        <taxon>Bacillati</taxon>
        <taxon>Actinomycetota</taxon>
        <taxon>Actinomycetes</taxon>
        <taxon>Mycobacteriales</taxon>
        <taxon>Nocardiaceae</taxon>
        <taxon>Nocardia</taxon>
    </lineage>
</organism>
<dbReference type="RefSeq" id="WP_232331818.1">
    <property type="nucleotide sequence ID" value="NZ_QNRE01000002.1"/>
</dbReference>
<keyword evidence="5" id="KW-1185">Reference proteome</keyword>
<dbReference type="InterPro" id="IPR009003">
    <property type="entry name" value="Peptidase_S1_PA"/>
</dbReference>
<dbReference type="GO" id="GO:0006508">
    <property type="term" value="P:proteolysis"/>
    <property type="evidence" value="ECO:0007669"/>
    <property type="project" value="UniProtKB-KW"/>
</dbReference>